<dbReference type="Gene3D" id="3.30.310.40">
    <property type="match status" value="1"/>
</dbReference>
<gene>
    <name evidence="16" type="primary">OGG1</name>
    <name evidence="16" type="ORF">C6P45_001674</name>
</gene>
<evidence type="ECO:0000256" key="11">
    <source>
        <dbReference type="ARBA" id="ARBA00025652"/>
    </source>
</evidence>
<dbReference type="InterPro" id="IPR003265">
    <property type="entry name" value="HhH-GPD_domain"/>
</dbReference>
<protein>
    <recommendedName>
        <fullName evidence="13">N-glycosylase/DNA lyase</fullName>
        <ecNumber evidence="3">4.2.99.18</ecNumber>
    </recommendedName>
</protein>
<keyword evidence="10" id="KW-0326">Glycosidase</keyword>
<dbReference type="CDD" id="cd00056">
    <property type="entry name" value="ENDO3c"/>
    <property type="match status" value="1"/>
</dbReference>
<reference evidence="16 17" key="1">
    <citation type="submission" date="2020-11" db="EMBL/GenBank/DDBJ databases">
        <title>Kefir isolates.</title>
        <authorList>
            <person name="Marcisauskas S."/>
            <person name="Kim Y."/>
            <person name="Blasche S."/>
        </authorList>
    </citation>
    <scope>NUCLEOTIDE SEQUENCE [LARGE SCALE GENOMIC DNA]</scope>
    <source>
        <strain evidence="16 17">OG2</strain>
    </source>
</reference>
<comment type="caution">
    <text evidence="16">The sequence shown here is derived from an EMBL/GenBank/DDBJ whole genome shotgun (WGS) entry which is preliminary data.</text>
</comment>
<dbReference type="SUPFAM" id="SSF55945">
    <property type="entry name" value="TATA-box binding protein-like"/>
    <property type="match status" value="1"/>
</dbReference>
<dbReference type="Proteomes" id="UP000750334">
    <property type="component" value="Unassembled WGS sequence"/>
</dbReference>
<evidence type="ECO:0000256" key="12">
    <source>
        <dbReference type="ARBA" id="ARBA00044632"/>
    </source>
</evidence>
<evidence type="ECO:0000256" key="10">
    <source>
        <dbReference type="ARBA" id="ARBA00023295"/>
    </source>
</evidence>
<keyword evidence="17" id="KW-1185">Reference proteome</keyword>
<comment type="function">
    <text evidence="11">DNA repair enzyme that incises DNA at 8-oxoG residues. Excises 7,8-dihydro-8-oxoguanine and 2,6-diamino-4-hydroxy-5-N-methylformamidopyrimidine (FAPY) from damaged DNA. Has a beta-lyase activity that nicks DNA 3' to the lesion.</text>
</comment>
<evidence type="ECO:0000256" key="4">
    <source>
        <dbReference type="ARBA" id="ARBA00022763"/>
    </source>
</evidence>
<keyword evidence="5" id="KW-0378">Hydrolase</keyword>
<keyword evidence="6" id="KW-0234">DNA repair</keyword>
<dbReference type="EC" id="4.2.99.18" evidence="3"/>
<dbReference type="Pfam" id="PF00730">
    <property type="entry name" value="HhH-GPD"/>
    <property type="match status" value="1"/>
</dbReference>
<evidence type="ECO:0000256" key="2">
    <source>
        <dbReference type="ARBA" id="ARBA00010679"/>
    </source>
</evidence>
<dbReference type="EMBL" id="PUHR01000018">
    <property type="protein sequence ID" value="KAG0670909.1"/>
    <property type="molecule type" value="Genomic_DNA"/>
</dbReference>
<evidence type="ECO:0000256" key="5">
    <source>
        <dbReference type="ARBA" id="ARBA00022801"/>
    </source>
</evidence>
<dbReference type="InterPro" id="IPR011257">
    <property type="entry name" value="DNA_glycosylase"/>
</dbReference>
<dbReference type="GO" id="GO:0034039">
    <property type="term" value="F:8-oxo-7,8-dihydroguanine DNA N-glycosylase activity"/>
    <property type="evidence" value="ECO:0007669"/>
    <property type="project" value="TreeGrafter"/>
</dbReference>
<dbReference type="GO" id="GO:0140078">
    <property type="term" value="F:class I DNA-(apurinic or apyrimidinic site) endonuclease activity"/>
    <property type="evidence" value="ECO:0007669"/>
    <property type="project" value="UniProtKB-EC"/>
</dbReference>
<sequence>MLQWGKVYIPRRELCLANVLQAGQAFRWILNEKTEEYSTTMKIANSPDYSIVMLRQHDDSFIEILGQEPWETLVSFICSTNNNISRITKMCHALCTNYGKMIGNLGSTEYYSFPSSEDLVENATEHELRELGFGYRAKYIIDTASKMVEDKKHYDNCSDTEFLTKLAKSNDYDGLREQLMSYSGIGPKVADCICLMGMKKDEVVPVDVHVARIAERDYKIRATNTDLLKLKELYKEQPITRKKVNLQLDFIRRKLHTQWGSYAGWAQGILFFREVGGTSGANTTGKIKKRKNEEESVKVEVNEQEHNDIIHKTKRSRVKSEQTN</sequence>
<feature type="compositionally biased region" description="Basic and acidic residues" evidence="14">
    <location>
        <begin position="291"/>
        <end position="311"/>
    </location>
</feature>
<comment type="catalytic activity">
    <reaction evidence="12">
        <text>2'-deoxyribonucleotide-(2'-deoxyribose 5'-phosphate)-2'-deoxyribonucleotide-DNA = a 3'-end 2'-deoxyribonucleotide-(2,3-dehydro-2,3-deoxyribose 5'-phosphate)-DNA + a 5'-end 5'-phospho-2'-deoxyribonucleoside-DNA + H(+)</text>
        <dbReference type="Rhea" id="RHEA:66592"/>
        <dbReference type="Rhea" id="RHEA-COMP:13180"/>
        <dbReference type="Rhea" id="RHEA-COMP:16897"/>
        <dbReference type="Rhea" id="RHEA-COMP:17067"/>
        <dbReference type="ChEBI" id="CHEBI:15378"/>
        <dbReference type="ChEBI" id="CHEBI:136412"/>
        <dbReference type="ChEBI" id="CHEBI:157695"/>
        <dbReference type="ChEBI" id="CHEBI:167181"/>
        <dbReference type="EC" id="4.2.99.18"/>
    </reaction>
</comment>
<evidence type="ECO:0000259" key="15">
    <source>
        <dbReference type="SMART" id="SM00478"/>
    </source>
</evidence>
<feature type="domain" description="HhH-GPD" evidence="15">
    <location>
        <begin position="78"/>
        <end position="253"/>
    </location>
</feature>
<accession>A0A9P6WFB3</accession>
<dbReference type="FunFam" id="1.10.340.30:FF:000006">
    <property type="entry name" value="N-glycosylase/DNA lyase isoform X2"/>
    <property type="match status" value="1"/>
</dbReference>
<keyword evidence="7" id="KW-0456">Lyase</keyword>
<evidence type="ECO:0000256" key="9">
    <source>
        <dbReference type="ARBA" id="ARBA00023268"/>
    </source>
</evidence>
<dbReference type="PANTHER" id="PTHR10242:SF2">
    <property type="entry name" value="N-GLYCOSYLASE_DNA LYASE"/>
    <property type="match status" value="1"/>
</dbReference>
<comment type="similarity">
    <text evidence="2">Belongs to the type-1 OGG1 family.</text>
</comment>
<dbReference type="SUPFAM" id="SSF48150">
    <property type="entry name" value="DNA-glycosylase"/>
    <property type="match status" value="1"/>
</dbReference>
<feature type="region of interest" description="Disordered" evidence="14">
    <location>
        <begin position="282"/>
        <end position="324"/>
    </location>
</feature>
<keyword evidence="8" id="KW-0539">Nucleus</keyword>
<keyword evidence="4" id="KW-0227">DNA damage</keyword>
<dbReference type="InterPro" id="IPR023170">
    <property type="entry name" value="HhH_base_excis_C"/>
</dbReference>
<dbReference type="OrthoDB" id="238681at2759"/>
<evidence type="ECO:0000256" key="6">
    <source>
        <dbReference type="ARBA" id="ARBA00023204"/>
    </source>
</evidence>
<evidence type="ECO:0000256" key="3">
    <source>
        <dbReference type="ARBA" id="ARBA00012720"/>
    </source>
</evidence>
<dbReference type="InterPro" id="IPR052054">
    <property type="entry name" value="Oxidative_DNA_repair_enzyme"/>
</dbReference>
<dbReference type="InterPro" id="IPR012904">
    <property type="entry name" value="OGG_N"/>
</dbReference>
<evidence type="ECO:0000256" key="13">
    <source>
        <dbReference type="ARBA" id="ARBA00073127"/>
    </source>
</evidence>
<dbReference type="GO" id="GO:0006285">
    <property type="term" value="P:base-excision repair, AP site formation"/>
    <property type="evidence" value="ECO:0007669"/>
    <property type="project" value="TreeGrafter"/>
</dbReference>
<dbReference type="GO" id="GO:0003684">
    <property type="term" value="F:damaged DNA binding"/>
    <property type="evidence" value="ECO:0007669"/>
    <property type="project" value="InterPro"/>
</dbReference>
<dbReference type="Gene3D" id="1.10.340.30">
    <property type="entry name" value="Hypothetical protein, domain 2"/>
    <property type="match status" value="1"/>
</dbReference>
<keyword evidence="9" id="KW-0511">Multifunctional enzyme</keyword>
<evidence type="ECO:0000313" key="17">
    <source>
        <dbReference type="Proteomes" id="UP000750334"/>
    </source>
</evidence>
<dbReference type="Gene3D" id="1.10.1670.10">
    <property type="entry name" value="Helix-hairpin-Helix base-excision DNA repair enzymes (C-terminal)"/>
    <property type="match status" value="1"/>
</dbReference>
<evidence type="ECO:0000256" key="7">
    <source>
        <dbReference type="ARBA" id="ARBA00023239"/>
    </source>
</evidence>
<evidence type="ECO:0000256" key="8">
    <source>
        <dbReference type="ARBA" id="ARBA00023242"/>
    </source>
</evidence>
<dbReference type="SMART" id="SM00478">
    <property type="entry name" value="ENDO3c"/>
    <property type="match status" value="1"/>
</dbReference>
<organism evidence="16 17">
    <name type="scientific">Maudiozyma exigua</name>
    <name type="common">Yeast</name>
    <name type="synonym">Kazachstania exigua</name>
    <dbReference type="NCBI Taxonomy" id="34358"/>
    <lineage>
        <taxon>Eukaryota</taxon>
        <taxon>Fungi</taxon>
        <taxon>Dikarya</taxon>
        <taxon>Ascomycota</taxon>
        <taxon>Saccharomycotina</taxon>
        <taxon>Saccharomycetes</taxon>
        <taxon>Saccharomycetales</taxon>
        <taxon>Saccharomycetaceae</taxon>
        <taxon>Maudiozyma</taxon>
    </lineage>
</organism>
<comment type="subcellular location">
    <subcellularLocation>
        <location evidence="1">Nucleus</location>
    </subcellularLocation>
</comment>
<evidence type="ECO:0000256" key="14">
    <source>
        <dbReference type="SAM" id="MobiDB-lite"/>
    </source>
</evidence>
<dbReference type="AlphaFoldDB" id="A0A9P6WFB3"/>
<evidence type="ECO:0000256" key="1">
    <source>
        <dbReference type="ARBA" id="ARBA00004123"/>
    </source>
</evidence>
<proteinExistence type="inferred from homology"/>
<dbReference type="PANTHER" id="PTHR10242">
    <property type="entry name" value="8-OXOGUANINE DNA GLYCOSYLASE"/>
    <property type="match status" value="1"/>
</dbReference>
<dbReference type="GO" id="GO:0006289">
    <property type="term" value="P:nucleotide-excision repair"/>
    <property type="evidence" value="ECO:0007669"/>
    <property type="project" value="InterPro"/>
</dbReference>
<evidence type="ECO:0000313" key="16">
    <source>
        <dbReference type="EMBL" id="KAG0670909.1"/>
    </source>
</evidence>
<name>A0A9P6WFB3_MAUEX</name>
<dbReference type="GO" id="GO:0005634">
    <property type="term" value="C:nucleus"/>
    <property type="evidence" value="ECO:0007669"/>
    <property type="project" value="UniProtKB-SubCell"/>
</dbReference>
<dbReference type="Pfam" id="PF07934">
    <property type="entry name" value="OGG_N"/>
    <property type="match status" value="1"/>
</dbReference>